<keyword evidence="3 8" id="KW-0489">Methyltransferase</keyword>
<evidence type="ECO:0000313" key="11">
    <source>
        <dbReference type="Proteomes" id="UP000488936"/>
    </source>
</evidence>
<dbReference type="InterPro" id="IPR003043">
    <property type="entry name" value="Uropor_MeTrfase_CS"/>
</dbReference>
<dbReference type="OrthoDB" id="9815856at2"/>
<evidence type="ECO:0000259" key="9">
    <source>
        <dbReference type="Pfam" id="PF00590"/>
    </source>
</evidence>
<evidence type="ECO:0000256" key="3">
    <source>
        <dbReference type="ARBA" id="ARBA00022603"/>
    </source>
</evidence>
<keyword evidence="4 8" id="KW-0808">Transferase</keyword>
<dbReference type="FunFam" id="3.40.1010.10:FF:000001">
    <property type="entry name" value="Siroheme synthase"/>
    <property type="match status" value="1"/>
</dbReference>
<proteinExistence type="inferred from homology"/>
<evidence type="ECO:0000256" key="4">
    <source>
        <dbReference type="ARBA" id="ARBA00022679"/>
    </source>
</evidence>
<gene>
    <name evidence="10" type="primary">cobA</name>
    <name evidence="10" type="ORF">GJV77_00665</name>
</gene>
<dbReference type="EC" id="2.1.1.107" evidence="2"/>
<evidence type="ECO:0000256" key="2">
    <source>
        <dbReference type="ARBA" id="ARBA00012162"/>
    </source>
</evidence>
<dbReference type="InterPro" id="IPR006366">
    <property type="entry name" value="CobA/CysG_C"/>
</dbReference>
<dbReference type="NCBIfam" id="NF004790">
    <property type="entry name" value="PRK06136.1"/>
    <property type="match status" value="1"/>
</dbReference>
<evidence type="ECO:0000256" key="7">
    <source>
        <dbReference type="ARBA" id="ARBA00025705"/>
    </source>
</evidence>
<dbReference type="Gene3D" id="3.40.1010.10">
    <property type="entry name" value="Cobalt-precorrin-4 Transmethylase, Domain 1"/>
    <property type="match status" value="1"/>
</dbReference>
<evidence type="ECO:0000256" key="8">
    <source>
        <dbReference type="RuleBase" id="RU003960"/>
    </source>
</evidence>
<comment type="caution">
    <text evidence="10">The sequence shown here is derived from an EMBL/GenBank/DDBJ whole genome shotgun (WGS) entry which is preliminary data.</text>
</comment>
<dbReference type="GO" id="GO:0032259">
    <property type="term" value="P:methylation"/>
    <property type="evidence" value="ECO:0007669"/>
    <property type="project" value="UniProtKB-KW"/>
</dbReference>
<evidence type="ECO:0000256" key="6">
    <source>
        <dbReference type="ARBA" id="ARBA00023244"/>
    </source>
</evidence>
<dbReference type="Pfam" id="PF00590">
    <property type="entry name" value="TP_methylase"/>
    <property type="match status" value="1"/>
</dbReference>
<keyword evidence="11" id="KW-1185">Reference proteome</keyword>
<protein>
    <recommendedName>
        <fullName evidence="2">uroporphyrinogen-III C-methyltransferase</fullName>
        <ecNumber evidence="2">2.1.1.107</ecNumber>
    </recommendedName>
</protein>
<accession>A0A7K1GIS4</accession>
<dbReference type="InterPro" id="IPR050161">
    <property type="entry name" value="Siro_Cobalamin_biosynth"/>
</dbReference>
<dbReference type="InterPro" id="IPR035996">
    <property type="entry name" value="4pyrrol_Methylase_sf"/>
</dbReference>
<dbReference type="InterPro" id="IPR000878">
    <property type="entry name" value="4pyrrol_Mease"/>
</dbReference>
<comment type="pathway">
    <text evidence="7">Porphyrin-containing compound metabolism; siroheme biosynthesis; precorrin-2 from uroporphyrinogen III: step 1/1.</text>
</comment>
<organism evidence="10 11">
    <name type="scientific">Myroides pelagicus</name>
    <dbReference type="NCBI Taxonomy" id="270914"/>
    <lineage>
        <taxon>Bacteria</taxon>
        <taxon>Pseudomonadati</taxon>
        <taxon>Bacteroidota</taxon>
        <taxon>Flavobacteriia</taxon>
        <taxon>Flavobacteriales</taxon>
        <taxon>Flavobacteriaceae</taxon>
        <taxon>Myroides</taxon>
    </lineage>
</organism>
<reference evidence="10 11" key="1">
    <citation type="journal article" date="2006" name="Int. J. Syst. Evol. Microbiol.">
        <title>Myroides pelagicus sp. nov., isolated from seawater in Thailand.</title>
        <authorList>
            <person name="Yoon J."/>
            <person name="Maneerat S."/>
            <person name="Kawai F."/>
            <person name="Yokota A."/>
        </authorList>
    </citation>
    <scope>NUCLEOTIDE SEQUENCE [LARGE SCALE GENOMIC DNA]</scope>
    <source>
        <strain evidence="10 11">SM1T</strain>
    </source>
</reference>
<dbReference type="AlphaFoldDB" id="A0A7K1GIS4"/>
<name>A0A7K1GIS4_9FLAO</name>
<dbReference type="GO" id="GO:0004851">
    <property type="term" value="F:uroporphyrin-III C-methyltransferase activity"/>
    <property type="evidence" value="ECO:0007669"/>
    <property type="project" value="UniProtKB-EC"/>
</dbReference>
<keyword evidence="6" id="KW-0627">Porphyrin biosynthesis</keyword>
<dbReference type="Gene3D" id="3.30.950.10">
    <property type="entry name" value="Methyltransferase, Cobalt-precorrin-4 Transmethylase, Domain 2"/>
    <property type="match status" value="1"/>
</dbReference>
<feature type="domain" description="Tetrapyrrole methylase" evidence="9">
    <location>
        <begin position="5"/>
        <end position="214"/>
    </location>
</feature>
<dbReference type="CDD" id="cd11642">
    <property type="entry name" value="SUMT"/>
    <property type="match status" value="1"/>
</dbReference>
<dbReference type="SUPFAM" id="SSF53790">
    <property type="entry name" value="Tetrapyrrole methylase"/>
    <property type="match status" value="1"/>
</dbReference>
<evidence type="ECO:0000256" key="5">
    <source>
        <dbReference type="ARBA" id="ARBA00022691"/>
    </source>
</evidence>
<dbReference type="PANTHER" id="PTHR45790:SF3">
    <property type="entry name" value="S-ADENOSYL-L-METHIONINE-DEPENDENT UROPORPHYRINOGEN III METHYLTRANSFERASE, CHLOROPLASTIC"/>
    <property type="match status" value="1"/>
</dbReference>
<dbReference type="PROSITE" id="PS00840">
    <property type="entry name" value="SUMT_2"/>
    <property type="match status" value="1"/>
</dbReference>
<dbReference type="GO" id="GO:0019354">
    <property type="term" value="P:siroheme biosynthetic process"/>
    <property type="evidence" value="ECO:0007669"/>
    <property type="project" value="InterPro"/>
</dbReference>
<sequence length="270" mass="29948">MKKSKVILAGAGPGDPELISVKALRYLQSAEVILVDRLVSPELISNYTSAAAEVIYVGKQCSKGIFTKQEDINQLLVHYAKLGKKVLRLKGGDVSIFSNILDELTVLKQHGITYEIVPGISAGLAAAAGSGIPLTARGYSRGVRFLTLFDTDSISEELWNDWAKTEDTLVFYMSGLKLKHLVKSLLAHQISTDKGIAVIQQASTAYQQTTIYRFETIEEQELLAFQYVPTLFVIGRVVELHHDFAWRDEVSSLDTLSYFDNHLNVLRDAI</sequence>
<dbReference type="Proteomes" id="UP000488936">
    <property type="component" value="Unassembled WGS sequence"/>
</dbReference>
<dbReference type="NCBIfam" id="TIGR01469">
    <property type="entry name" value="cobA_cysG_Cterm"/>
    <property type="match status" value="1"/>
</dbReference>
<evidence type="ECO:0000313" key="10">
    <source>
        <dbReference type="EMBL" id="MTH28439.1"/>
    </source>
</evidence>
<dbReference type="PANTHER" id="PTHR45790">
    <property type="entry name" value="SIROHEME SYNTHASE-RELATED"/>
    <property type="match status" value="1"/>
</dbReference>
<evidence type="ECO:0000256" key="1">
    <source>
        <dbReference type="ARBA" id="ARBA00005879"/>
    </source>
</evidence>
<dbReference type="InterPro" id="IPR014776">
    <property type="entry name" value="4pyrrole_Mease_sub2"/>
</dbReference>
<keyword evidence="5" id="KW-0949">S-adenosyl-L-methionine</keyword>
<dbReference type="RefSeq" id="WP_155034429.1">
    <property type="nucleotide sequence ID" value="NZ_JAYMMG010000050.1"/>
</dbReference>
<dbReference type="InterPro" id="IPR014777">
    <property type="entry name" value="4pyrrole_Mease_sub1"/>
</dbReference>
<comment type="similarity">
    <text evidence="1 8">Belongs to the precorrin methyltransferase family.</text>
</comment>
<dbReference type="EMBL" id="WMJY01000001">
    <property type="protein sequence ID" value="MTH28439.1"/>
    <property type="molecule type" value="Genomic_DNA"/>
</dbReference>